<sequence>MAGEDLIELKFRLADGADIGPSKFSPTTTVASLKEKIISRWPKEKENGPKTVNNVQLIHAGKILEDNMTIAESRLPVVELPGTAITMHVVLRPSLPDKKGVEEFFISRDFRNKKLEGSCRDVILA</sequence>
<accession>A0ACB8KQQ1</accession>
<organism evidence="1 2">
    <name type="scientific">Citrus sinensis</name>
    <name type="common">Sweet orange</name>
    <name type="synonym">Citrus aurantium var. sinensis</name>
    <dbReference type="NCBI Taxonomy" id="2711"/>
    <lineage>
        <taxon>Eukaryota</taxon>
        <taxon>Viridiplantae</taxon>
        <taxon>Streptophyta</taxon>
        <taxon>Embryophyta</taxon>
        <taxon>Tracheophyta</taxon>
        <taxon>Spermatophyta</taxon>
        <taxon>Magnoliopsida</taxon>
        <taxon>eudicotyledons</taxon>
        <taxon>Gunneridae</taxon>
        <taxon>Pentapetalae</taxon>
        <taxon>rosids</taxon>
        <taxon>malvids</taxon>
        <taxon>Sapindales</taxon>
        <taxon>Rutaceae</taxon>
        <taxon>Aurantioideae</taxon>
        <taxon>Citrus</taxon>
    </lineage>
</organism>
<name>A0ACB8KQQ1_CITSI</name>
<comment type="caution">
    <text evidence="1">The sequence shown here is derived from an EMBL/GenBank/DDBJ whole genome shotgun (WGS) entry which is preliminary data.</text>
</comment>
<protein>
    <submittedName>
        <fullName evidence="1">Membrane-anchored ubiquitin-fold protein 6</fullName>
    </submittedName>
</protein>
<dbReference type="Proteomes" id="UP000829398">
    <property type="component" value="Chromosome 5"/>
</dbReference>
<reference evidence="2" key="1">
    <citation type="journal article" date="2023" name="Hortic. Res.">
        <title>A chromosome-level phased genome enabling allele-level studies in sweet orange: a case study on citrus Huanglongbing tolerance.</title>
        <authorList>
            <person name="Wu B."/>
            <person name="Yu Q."/>
            <person name="Deng Z."/>
            <person name="Duan Y."/>
            <person name="Luo F."/>
            <person name="Gmitter F. Jr."/>
        </authorList>
    </citation>
    <scope>NUCLEOTIDE SEQUENCE [LARGE SCALE GENOMIC DNA]</scope>
    <source>
        <strain evidence="2">cv. Valencia</strain>
    </source>
</reference>
<gene>
    <name evidence="1" type="ORF">KPL71_016170</name>
</gene>
<keyword evidence="2" id="KW-1185">Reference proteome</keyword>
<proteinExistence type="predicted"/>
<evidence type="ECO:0000313" key="1">
    <source>
        <dbReference type="EMBL" id="KAH9756735.1"/>
    </source>
</evidence>
<evidence type="ECO:0000313" key="2">
    <source>
        <dbReference type="Proteomes" id="UP000829398"/>
    </source>
</evidence>
<dbReference type="EMBL" id="CM039174">
    <property type="protein sequence ID" value="KAH9756735.1"/>
    <property type="molecule type" value="Genomic_DNA"/>
</dbReference>